<dbReference type="Proteomes" id="UP000007842">
    <property type="component" value="Chromosome"/>
</dbReference>
<dbReference type="KEGG" id="scy:SCATT_57050"/>
<gene>
    <name evidence="3" type="ordered locus">SCATT_57050</name>
</gene>
<dbReference type="AlphaFoldDB" id="F8JTY1"/>
<keyword evidence="2" id="KW-0472">Membrane</keyword>
<feature type="transmembrane region" description="Helical" evidence="2">
    <location>
        <begin position="37"/>
        <end position="55"/>
    </location>
</feature>
<dbReference type="STRING" id="1003195.SCATT_57050"/>
<feature type="region of interest" description="Disordered" evidence="1">
    <location>
        <begin position="1"/>
        <end position="29"/>
    </location>
</feature>
<keyword evidence="4" id="KW-1185">Reference proteome</keyword>
<dbReference type="EMBL" id="CP003219">
    <property type="protein sequence ID" value="AEW98076.1"/>
    <property type="molecule type" value="Genomic_DNA"/>
</dbReference>
<dbReference type="NCBIfam" id="NF041646">
    <property type="entry name" value="VC0807_fam"/>
    <property type="match status" value="1"/>
</dbReference>
<dbReference type="RefSeq" id="WP_014146406.1">
    <property type="nucleotide sequence ID" value="NC_016111.1"/>
</dbReference>
<evidence type="ECO:0000256" key="2">
    <source>
        <dbReference type="SAM" id="Phobius"/>
    </source>
</evidence>
<sequence length="240" mass="25243">MRTEEVFRPATGAVPTVEDTGAGPAGPPAERSPYRALAANLGVNVAAPLLVFYGLRAVGVGQWWALLAGAVPPLVRAVVTMARTRRVDVLGAITLLLLALGVATSLLTGSARFLLAKDGAMTGAAGLCVLATLLMRRPFIASTLISLTAGERRAKLVAHWQKSPTFRRVMRVLTVVWGVGLVADAVVRIVLAYALPVDAVPLAGNLQYVAAFLLLEGVSRVYGRRRSVVARITAETAARA</sequence>
<reference evidence="4" key="1">
    <citation type="submission" date="2011-12" db="EMBL/GenBank/DDBJ databases">
        <title>Complete genome sequence of Streptomyces cattleya strain DSM 46488.</title>
        <authorList>
            <person name="Ou H.-Y."/>
            <person name="Li P."/>
            <person name="Zhao C."/>
            <person name="O'Hagan D."/>
            <person name="Deng Z."/>
        </authorList>
    </citation>
    <scope>NUCLEOTIDE SEQUENCE [LARGE SCALE GENOMIC DNA]</scope>
    <source>
        <strain evidence="4">ATCC 35852 / DSM 46488 / JCM 4925 / NBRC 14057 / NRRL 8057</strain>
    </source>
</reference>
<proteinExistence type="predicted"/>
<feature type="transmembrane region" description="Helical" evidence="2">
    <location>
        <begin position="89"/>
        <end position="107"/>
    </location>
</feature>
<feature type="transmembrane region" description="Helical" evidence="2">
    <location>
        <begin position="172"/>
        <end position="194"/>
    </location>
</feature>
<organism evidence="3 4">
    <name type="scientific">Streptantibioticus cattleyicolor (strain ATCC 35852 / DSM 46488 / JCM 4925 / NBRC 14057 / NRRL 8057)</name>
    <name type="common">Streptomyces cattleya</name>
    <dbReference type="NCBI Taxonomy" id="1003195"/>
    <lineage>
        <taxon>Bacteria</taxon>
        <taxon>Bacillati</taxon>
        <taxon>Actinomycetota</taxon>
        <taxon>Actinomycetes</taxon>
        <taxon>Kitasatosporales</taxon>
        <taxon>Streptomycetaceae</taxon>
        <taxon>Streptantibioticus</taxon>
    </lineage>
</organism>
<keyword evidence="2" id="KW-0812">Transmembrane</keyword>
<evidence type="ECO:0000313" key="4">
    <source>
        <dbReference type="Proteomes" id="UP000007842"/>
    </source>
</evidence>
<dbReference type="KEGG" id="sct:SCAT_5705"/>
<dbReference type="OrthoDB" id="3781030at2"/>
<accession>F8JTY1</accession>
<feature type="transmembrane region" description="Helical" evidence="2">
    <location>
        <begin position="61"/>
        <end position="82"/>
    </location>
</feature>
<name>F8JTY1_STREN</name>
<evidence type="ECO:0008006" key="5">
    <source>
        <dbReference type="Google" id="ProtNLM"/>
    </source>
</evidence>
<keyword evidence="2" id="KW-1133">Transmembrane helix</keyword>
<dbReference type="eggNOG" id="ENOG503260E">
    <property type="taxonomic scope" value="Bacteria"/>
</dbReference>
<feature type="transmembrane region" description="Helical" evidence="2">
    <location>
        <begin position="206"/>
        <end position="223"/>
    </location>
</feature>
<dbReference type="HOGENOM" id="CLU_082059_1_1_11"/>
<protein>
    <recommendedName>
        <fullName evidence="5">Transmembrane protein</fullName>
    </recommendedName>
</protein>
<accession>G8WYE5</accession>
<dbReference type="PATRIC" id="fig|1003195.11.peg.7119"/>
<evidence type="ECO:0000313" key="3">
    <source>
        <dbReference type="EMBL" id="AEW98076.1"/>
    </source>
</evidence>
<evidence type="ECO:0000256" key="1">
    <source>
        <dbReference type="SAM" id="MobiDB-lite"/>
    </source>
</evidence>